<dbReference type="EMBL" id="CAJPVJ010028203">
    <property type="protein sequence ID" value="CAG2179667.1"/>
    <property type="molecule type" value="Genomic_DNA"/>
</dbReference>
<accession>A0A7R9MT26</accession>
<dbReference type="AlphaFoldDB" id="A0A7R9MT26"/>
<feature type="non-terminal residue" evidence="3">
    <location>
        <position position="1"/>
    </location>
</feature>
<keyword evidence="1" id="KW-0472">Membrane</keyword>
<evidence type="ECO:0000313" key="4">
    <source>
        <dbReference type="Proteomes" id="UP000728032"/>
    </source>
</evidence>
<proteinExistence type="predicted"/>
<dbReference type="PANTHER" id="PTHR14592">
    <property type="entry name" value="UNCHARACTERIZED FAM3"/>
    <property type="match status" value="1"/>
</dbReference>
<keyword evidence="1" id="KW-1133">Transmembrane helix</keyword>
<sequence>MAVKSLAIPTIPGLTFLCVAKWALAVIIVWILTLLVREVEFVHKLNEPTVAAPNDDELFLDISQTVDLPFQQDLSFSIGDGIKSGQKVVNCGLPVICRSNQFAVHLFTGRDNQIYPKLCIDGQYILDKGLNGCGRGINLVVIDNMTRSI</sequence>
<dbReference type="EMBL" id="OC943028">
    <property type="protein sequence ID" value="CAD7662531.1"/>
    <property type="molecule type" value="Genomic_DNA"/>
</dbReference>
<keyword evidence="1" id="KW-0812">Transmembrane</keyword>
<dbReference type="OrthoDB" id="440755at2759"/>
<dbReference type="InterPro" id="IPR039220">
    <property type="entry name" value="FAM3"/>
</dbReference>
<reference evidence="3" key="1">
    <citation type="submission" date="2020-11" db="EMBL/GenBank/DDBJ databases">
        <authorList>
            <person name="Tran Van P."/>
        </authorList>
    </citation>
    <scope>NUCLEOTIDE SEQUENCE</scope>
</reference>
<evidence type="ECO:0000313" key="3">
    <source>
        <dbReference type="EMBL" id="CAD7664788.1"/>
    </source>
</evidence>
<protein>
    <submittedName>
        <fullName evidence="3">Uncharacterized protein</fullName>
    </submittedName>
</protein>
<organism evidence="3">
    <name type="scientific">Oppiella nova</name>
    <dbReference type="NCBI Taxonomy" id="334625"/>
    <lineage>
        <taxon>Eukaryota</taxon>
        <taxon>Metazoa</taxon>
        <taxon>Ecdysozoa</taxon>
        <taxon>Arthropoda</taxon>
        <taxon>Chelicerata</taxon>
        <taxon>Arachnida</taxon>
        <taxon>Acari</taxon>
        <taxon>Acariformes</taxon>
        <taxon>Sarcoptiformes</taxon>
        <taxon>Oribatida</taxon>
        <taxon>Brachypylina</taxon>
        <taxon>Oppioidea</taxon>
        <taxon>Oppiidae</taxon>
        <taxon>Oppiella</taxon>
    </lineage>
</organism>
<evidence type="ECO:0000256" key="1">
    <source>
        <dbReference type="SAM" id="Phobius"/>
    </source>
</evidence>
<evidence type="ECO:0000313" key="2">
    <source>
        <dbReference type="EMBL" id="CAD7662531.1"/>
    </source>
</evidence>
<feature type="transmembrane region" description="Helical" evidence="1">
    <location>
        <begin position="14"/>
        <end position="36"/>
    </location>
</feature>
<keyword evidence="4" id="KW-1185">Reference proteome</keyword>
<gene>
    <name evidence="2" type="ORF">ONB1V03_LOCUS19091</name>
    <name evidence="3" type="ORF">ONB1V03_LOCUS21346</name>
</gene>
<dbReference type="EMBL" id="OC955805">
    <property type="protein sequence ID" value="CAD7664788.1"/>
    <property type="molecule type" value="Genomic_DNA"/>
</dbReference>
<name>A0A7R9MT26_9ACAR</name>
<dbReference type="EMBL" id="CAJPVJ010040980">
    <property type="protein sequence ID" value="CAG2181925.1"/>
    <property type="molecule type" value="Genomic_DNA"/>
</dbReference>
<dbReference type="Proteomes" id="UP000728032">
    <property type="component" value="Unassembled WGS sequence"/>
</dbReference>